<dbReference type="InterPro" id="IPR020568">
    <property type="entry name" value="Ribosomal_Su5_D2-typ_SF"/>
</dbReference>
<protein>
    <submittedName>
        <fullName evidence="5">ATP-binding protein</fullName>
    </submittedName>
</protein>
<keyword evidence="2" id="KW-0547">Nucleotide-binding</keyword>
<name>A0A7V4E3A3_UNCW3</name>
<evidence type="ECO:0000256" key="1">
    <source>
        <dbReference type="ARBA" id="ARBA00006354"/>
    </source>
</evidence>
<accession>A0A7V4E3A3</accession>
<dbReference type="InterPro" id="IPR004482">
    <property type="entry name" value="Mg_chelat-rel"/>
</dbReference>
<evidence type="ECO:0000259" key="4">
    <source>
        <dbReference type="SMART" id="SM00382"/>
    </source>
</evidence>
<dbReference type="Pfam" id="PF01078">
    <property type="entry name" value="Mg_chelatase"/>
    <property type="match status" value="1"/>
</dbReference>
<dbReference type="PRINTS" id="PR01657">
    <property type="entry name" value="MCMFAMILY"/>
</dbReference>
<dbReference type="InterPro" id="IPR014721">
    <property type="entry name" value="Ribsml_uS5_D2-typ_fold_subgr"/>
</dbReference>
<dbReference type="GO" id="GO:0005524">
    <property type="term" value="F:ATP binding"/>
    <property type="evidence" value="ECO:0007669"/>
    <property type="project" value="UniProtKB-KW"/>
</dbReference>
<evidence type="ECO:0000256" key="2">
    <source>
        <dbReference type="ARBA" id="ARBA00022741"/>
    </source>
</evidence>
<dbReference type="InterPro" id="IPR003593">
    <property type="entry name" value="AAA+_ATPase"/>
</dbReference>
<sequence>MLAKLKSATYIGIEGILVDVEVDLSKGIPSFSLVGLPETMVKESKERVLTAIRNSGFALPFKKITINLAPADLRKEGTGLDLPIALGILSASGYFESKALKDKIFLGELSLDGKLRAVKGVLPIVILLKEKGFKDVILPYDNAKEASIVEELNVYPVNSLLEAVKFIKGEIRIEKFKFDKEKLFSELSIYDVDFSEVKGQVTAKRALEVAASGGHNVLFIGPPGAGKTMLARRFPTILPKMTVEEALETTKIHSVAGRLPPDKPIITTRPFRAPHHTISDIGLIGGGHIPKPGEVSLAHNGVLFLDEFTEFSRNALEVLRQPLEDGFVSIGRARASLIFPARFILLASMNPCPCGYLTHPEKECTCTQGQIRKYLSKISGPLLDRIDIHIELPPISYSEISSKKEGEPSEKIRERVERARKIQLERFKNEKGIYFNAHMKQKHLKKYINISEEGENLLKDAREKMNFSARAYTRILKLSRTIADLEESEEIKPHHIAEAIQYRALDREYWSNY</sequence>
<dbReference type="Pfam" id="PF13541">
    <property type="entry name" value="ChlI"/>
    <property type="match status" value="1"/>
</dbReference>
<dbReference type="Gene3D" id="3.40.50.300">
    <property type="entry name" value="P-loop containing nucleotide triphosphate hydrolases"/>
    <property type="match status" value="1"/>
</dbReference>
<evidence type="ECO:0000256" key="3">
    <source>
        <dbReference type="ARBA" id="ARBA00022840"/>
    </source>
</evidence>
<reference evidence="5" key="1">
    <citation type="journal article" date="2020" name="mSystems">
        <title>Genome- and Community-Level Interaction Insights into Carbon Utilization and Element Cycling Functions of Hydrothermarchaeota in Hydrothermal Sediment.</title>
        <authorList>
            <person name="Zhou Z."/>
            <person name="Liu Y."/>
            <person name="Xu W."/>
            <person name="Pan J."/>
            <person name="Luo Z.H."/>
            <person name="Li M."/>
        </authorList>
    </citation>
    <scope>NUCLEOTIDE SEQUENCE [LARGE SCALE GENOMIC DNA]</scope>
    <source>
        <strain evidence="5">SpSt-695</strain>
    </source>
</reference>
<dbReference type="Pfam" id="PF13335">
    <property type="entry name" value="Mg_chelatase_C"/>
    <property type="match status" value="1"/>
</dbReference>
<evidence type="ECO:0000313" key="5">
    <source>
        <dbReference type="EMBL" id="HGK54179.1"/>
    </source>
</evidence>
<dbReference type="InterPro" id="IPR045006">
    <property type="entry name" value="CHLI-like"/>
</dbReference>
<dbReference type="InterPro" id="IPR001208">
    <property type="entry name" value="MCM_dom"/>
</dbReference>
<feature type="domain" description="AAA+ ATPase" evidence="4">
    <location>
        <begin position="213"/>
        <end position="396"/>
    </location>
</feature>
<dbReference type="SUPFAM" id="SSF52540">
    <property type="entry name" value="P-loop containing nucleoside triphosphate hydrolases"/>
    <property type="match status" value="1"/>
</dbReference>
<dbReference type="InterPro" id="IPR027417">
    <property type="entry name" value="P-loop_NTPase"/>
</dbReference>
<dbReference type="NCBIfam" id="TIGR00368">
    <property type="entry name" value="YifB family Mg chelatase-like AAA ATPase"/>
    <property type="match status" value="1"/>
</dbReference>
<dbReference type="GO" id="GO:0003677">
    <property type="term" value="F:DNA binding"/>
    <property type="evidence" value="ECO:0007669"/>
    <property type="project" value="InterPro"/>
</dbReference>
<dbReference type="EMBL" id="DTDP01000187">
    <property type="protein sequence ID" value="HGK54179.1"/>
    <property type="molecule type" value="Genomic_DNA"/>
</dbReference>
<keyword evidence="3 5" id="KW-0067">ATP-binding</keyword>
<dbReference type="PANTHER" id="PTHR32039">
    <property type="entry name" value="MAGNESIUM-CHELATASE SUBUNIT CHLI"/>
    <property type="match status" value="1"/>
</dbReference>
<comment type="caution">
    <text evidence="5">The sequence shown here is derived from an EMBL/GenBank/DDBJ whole genome shotgun (WGS) entry which is preliminary data.</text>
</comment>
<dbReference type="AlphaFoldDB" id="A0A7V4E3A3"/>
<gene>
    <name evidence="5" type="ORF">ENU72_04060</name>
</gene>
<dbReference type="SMART" id="SM00382">
    <property type="entry name" value="AAA"/>
    <property type="match status" value="1"/>
</dbReference>
<organism evidence="5">
    <name type="scientific">candidate division WOR-3 bacterium</name>
    <dbReference type="NCBI Taxonomy" id="2052148"/>
    <lineage>
        <taxon>Bacteria</taxon>
        <taxon>Bacteria division WOR-3</taxon>
    </lineage>
</organism>
<comment type="similarity">
    <text evidence="1">Belongs to the Mg-chelatase subunits D/I family. ComM subfamily.</text>
</comment>
<proteinExistence type="inferred from homology"/>
<dbReference type="InterPro" id="IPR000523">
    <property type="entry name" value="Mg_chelatse_chII-like_cat_dom"/>
</dbReference>
<dbReference type="SUPFAM" id="SSF54211">
    <property type="entry name" value="Ribosomal protein S5 domain 2-like"/>
    <property type="match status" value="1"/>
</dbReference>
<dbReference type="Gene3D" id="3.30.230.10">
    <property type="match status" value="1"/>
</dbReference>
<dbReference type="PANTHER" id="PTHR32039:SF7">
    <property type="entry name" value="COMPETENCE PROTEIN COMM"/>
    <property type="match status" value="1"/>
</dbReference>
<dbReference type="InterPro" id="IPR025158">
    <property type="entry name" value="Mg_chelat-rel_C"/>
</dbReference>